<dbReference type="PANTHER" id="PTHR33121:SF79">
    <property type="entry name" value="CYCLIC DI-GMP PHOSPHODIESTERASE PDED-RELATED"/>
    <property type="match status" value="1"/>
</dbReference>
<protein>
    <submittedName>
        <fullName evidence="3">Diguanylate phosphodiesterase</fullName>
    </submittedName>
</protein>
<dbReference type="SMART" id="SM00052">
    <property type="entry name" value="EAL"/>
    <property type="match status" value="1"/>
</dbReference>
<evidence type="ECO:0000256" key="1">
    <source>
        <dbReference type="SAM" id="Phobius"/>
    </source>
</evidence>
<evidence type="ECO:0000313" key="3">
    <source>
        <dbReference type="EMBL" id="PXW69493.1"/>
    </source>
</evidence>
<dbReference type="InterPro" id="IPR035919">
    <property type="entry name" value="EAL_sf"/>
</dbReference>
<dbReference type="SUPFAM" id="SSF141868">
    <property type="entry name" value="EAL domain-like"/>
    <property type="match status" value="1"/>
</dbReference>
<dbReference type="PANTHER" id="PTHR33121">
    <property type="entry name" value="CYCLIC DI-GMP PHOSPHODIESTERASE PDEF"/>
    <property type="match status" value="1"/>
</dbReference>
<dbReference type="SMART" id="SM01080">
    <property type="entry name" value="CHASE2"/>
    <property type="match status" value="1"/>
</dbReference>
<dbReference type="GO" id="GO:0071111">
    <property type="term" value="F:cyclic-guanylate-specific phosphodiesterase activity"/>
    <property type="evidence" value="ECO:0007669"/>
    <property type="project" value="InterPro"/>
</dbReference>
<feature type="domain" description="EAL" evidence="2">
    <location>
        <begin position="514"/>
        <end position="767"/>
    </location>
</feature>
<dbReference type="AlphaFoldDB" id="A0A2V3UR62"/>
<dbReference type="PROSITE" id="PS50883">
    <property type="entry name" value="EAL"/>
    <property type="match status" value="1"/>
</dbReference>
<sequence>MKSVATRNSNRTASPMRILLIWTLVSGLLFGLAEFGEPLDDIFRIARNKMREHNASGQVVVVGIDNLAQQEVGEWPWDADRYARMIDNLRAAGANRIFFDFPIKGLKNDPGSPRLVEALKDHPGKVHLVAAFSEAAATGKRIPLIPPPETRRFSHLVSTNVWINGYNIVWSGRYANRVGDLVVPSVPSVISGISGGVEEEFPIDYSIAMGSLPYISASEILRGDAVVSRVRGHDIVIGVNSNGIGNRYSVPGHGPSSSVFVTALAAETLLAGAPGTYGWWVPFLLALAVTAMMMRVSRTPLVLGMLVLLPTCALGLPFLLESAGHYTAIMPATVLMLGSMGHLAWRSHRQRFDERGMVNEVSGHPNLNALRAQGADTQDGLIAARIHNYAEAATALPVAAEKELVEQIILRLSLGNGGCKVYHGDEGIFMWLVPGTSINNVGDQLAGLSAIFRSPANVSGRLIDLGVAFGVDADPGRSIQSRMSSALLACQEAQNAGEHWRVYDPTKLEATEWRVTMLGELDAAIDNGEVWVAFQPKLDLLSGEICGAEALVRWTHPEKGPINPEEFITAAERHDRIEKLTEHVLNRAVQVAASLNRDGRKFDMAVNLSPRLIGHANLKPMVVQTLRRHGLPAERLILEITETAAMSSADAAMQELRDLRSIGLQLSIDDYGTGFSTLDYLKRCPATELKIDRSFVRMLVSSRSDRIMVNSTIELAHSLGEEVVAEGVEDNETLQLLGQMGCDKAQGYLIGRPMPFEALVEYLADHTAAQAA</sequence>
<dbReference type="Pfam" id="PF00563">
    <property type="entry name" value="EAL"/>
    <property type="match status" value="1"/>
</dbReference>
<dbReference type="Proteomes" id="UP000248014">
    <property type="component" value="Unassembled WGS sequence"/>
</dbReference>
<name>A0A2V3UR62_9SPHN</name>
<comment type="caution">
    <text evidence="3">The sequence shown here is derived from an EMBL/GenBank/DDBJ whole genome shotgun (WGS) entry which is preliminary data.</text>
</comment>
<keyword evidence="4" id="KW-1185">Reference proteome</keyword>
<dbReference type="Gene3D" id="3.20.20.450">
    <property type="entry name" value="EAL domain"/>
    <property type="match status" value="1"/>
</dbReference>
<dbReference type="InterPro" id="IPR001633">
    <property type="entry name" value="EAL_dom"/>
</dbReference>
<feature type="transmembrane region" description="Helical" evidence="1">
    <location>
        <begin position="277"/>
        <end position="294"/>
    </location>
</feature>
<feature type="transmembrane region" description="Helical" evidence="1">
    <location>
        <begin position="301"/>
        <end position="320"/>
    </location>
</feature>
<dbReference type="OrthoDB" id="7462471at2"/>
<organism evidence="3 4">
    <name type="scientific">Blastomonas natatoria</name>
    <dbReference type="NCBI Taxonomy" id="34015"/>
    <lineage>
        <taxon>Bacteria</taxon>
        <taxon>Pseudomonadati</taxon>
        <taxon>Pseudomonadota</taxon>
        <taxon>Alphaproteobacteria</taxon>
        <taxon>Sphingomonadales</taxon>
        <taxon>Sphingomonadaceae</taxon>
        <taxon>Blastomonas</taxon>
    </lineage>
</organism>
<dbReference type="CDD" id="cd01948">
    <property type="entry name" value="EAL"/>
    <property type="match status" value="1"/>
</dbReference>
<dbReference type="EMBL" id="QJJM01000016">
    <property type="protein sequence ID" value="PXW69493.1"/>
    <property type="molecule type" value="Genomic_DNA"/>
</dbReference>
<gene>
    <name evidence="3" type="ORF">C7451_11611</name>
</gene>
<proteinExistence type="predicted"/>
<accession>A0A2V3UR62</accession>
<evidence type="ECO:0000313" key="4">
    <source>
        <dbReference type="Proteomes" id="UP000248014"/>
    </source>
</evidence>
<dbReference type="InterPro" id="IPR050706">
    <property type="entry name" value="Cyclic-di-GMP_PDE-like"/>
</dbReference>
<dbReference type="RefSeq" id="WP_110300041.1">
    <property type="nucleotide sequence ID" value="NZ_QJJM01000016.1"/>
</dbReference>
<keyword evidence="1" id="KW-1133">Transmembrane helix</keyword>
<evidence type="ECO:0000259" key="2">
    <source>
        <dbReference type="PROSITE" id="PS50883"/>
    </source>
</evidence>
<keyword evidence="1" id="KW-0472">Membrane</keyword>
<dbReference type="InterPro" id="IPR007890">
    <property type="entry name" value="CHASE2"/>
</dbReference>
<reference evidence="3 4" key="1">
    <citation type="submission" date="2018-05" db="EMBL/GenBank/DDBJ databases">
        <title>Genomic Encyclopedia of Type Strains, Phase IV (KMG-IV): sequencing the most valuable type-strain genomes for metagenomic binning, comparative biology and taxonomic classification.</title>
        <authorList>
            <person name="Goeker M."/>
        </authorList>
    </citation>
    <scope>NUCLEOTIDE SEQUENCE [LARGE SCALE GENOMIC DNA]</scope>
    <source>
        <strain evidence="3 4">DSM 3183</strain>
    </source>
</reference>
<dbReference type="Pfam" id="PF05226">
    <property type="entry name" value="CHASE2"/>
    <property type="match status" value="1"/>
</dbReference>
<keyword evidence="1" id="KW-0812">Transmembrane</keyword>